<proteinExistence type="predicted"/>
<evidence type="ECO:0000313" key="1">
    <source>
        <dbReference type="EMBL" id="KAI0066154.1"/>
    </source>
</evidence>
<comment type="caution">
    <text evidence="1">The sequence shown here is derived from an EMBL/GenBank/DDBJ whole genome shotgun (WGS) entry which is preliminary data.</text>
</comment>
<name>A0ACB8TBG3_9AGAM</name>
<keyword evidence="2" id="KW-1185">Reference proteome</keyword>
<dbReference type="Proteomes" id="UP000814140">
    <property type="component" value="Unassembled WGS sequence"/>
</dbReference>
<evidence type="ECO:0000313" key="2">
    <source>
        <dbReference type="Proteomes" id="UP000814140"/>
    </source>
</evidence>
<protein>
    <submittedName>
        <fullName evidence="1">Uncharacterized protein</fullName>
    </submittedName>
</protein>
<reference evidence="1" key="1">
    <citation type="submission" date="2021-03" db="EMBL/GenBank/DDBJ databases">
        <authorList>
            <consortium name="DOE Joint Genome Institute"/>
            <person name="Ahrendt S."/>
            <person name="Looney B.P."/>
            <person name="Miyauchi S."/>
            <person name="Morin E."/>
            <person name="Drula E."/>
            <person name="Courty P.E."/>
            <person name="Chicoki N."/>
            <person name="Fauchery L."/>
            <person name="Kohler A."/>
            <person name="Kuo A."/>
            <person name="Labutti K."/>
            <person name="Pangilinan J."/>
            <person name="Lipzen A."/>
            <person name="Riley R."/>
            <person name="Andreopoulos W."/>
            <person name="He G."/>
            <person name="Johnson J."/>
            <person name="Barry K.W."/>
            <person name="Grigoriev I.V."/>
            <person name="Nagy L."/>
            <person name="Hibbett D."/>
            <person name="Henrissat B."/>
            <person name="Matheny P.B."/>
            <person name="Labbe J."/>
            <person name="Martin F."/>
        </authorList>
    </citation>
    <scope>NUCLEOTIDE SEQUENCE</scope>
    <source>
        <strain evidence="1">HHB10654</strain>
    </source>
</reference>
<organism evidence="1 2">
    <name type="scientific">Artomyces pyxidatus</name>
    <dbReference type="NCBI Taxonomy" id="48021"/>
    <lineage>
        <taxon>Eukaryota</taxon>
        <taxon>Fungi</taxon>
        <taxon>Dikarya</taxon>
        <taxon>Basidiomycota</taxon>
        <taxon>Agaricomycotina</taxon>
        <taxon>Agaricomycetes</taxon>
        <taxon>Russulales</taxon>
        <taxon>Auriscalpiaceae</taxon>
        <taxon>Artomyces</taxon>
    </lineage>
</organism>
<dbReference type="EMBL" id="MU277193">
    <property type="protein sequence ID" value="KAI0066154.1"/>
    <property type="molecule type" value="Genomic_DNA"/>
</dbReference>
<reference evidence="1" key="2">
    <citation type="journal article" date="2022" name="New Phytol.">
        <title>Evolutionary transition to the ectomycorrhizal habit in the genomes of a hyperdiverse lineage of mushroom-forming fungi.</title>
        <authorList>
            <person name="Looney B."/>
            <person name="Miyauchi S."/>
            <person name="Morin E."/>
            <person name="Drula E."/>
            <person name="Courty P.E."/>
            <person name="Kohler A."/>
            <person name="Kuo A."/>
            <person name="LaButti K."/>
            <person name="Pangilinan J."/>
            <person name="Lipzen A."/>
            <person name="Riley R."/>
            <person name="Andreopoulos W."/>
            <person name="He G."/>
            <person name="Johnson J."/>
            <person name="Nolan M."/>
            <person name="Tritt A."/>
            <person name="Barry K.W."/>
            <person name="Grigoriev I.V."/>
            <person name="Nagy L.G."/>
            <person name="Hibbett D."/>
            <person name="Henrissat B."/>
            <person name="Matheny P.B."/>
            <person name="Labbe J."/>
            <person name="Martin F.M."/>
        </authorList>
    </citation>
    <scope>NUCLEOTIDE SEQUENCE</scope>
    <source>
        <strain evidence="1">HHB10654</strain>
    </source>
</reference>
<gene>
    <name evidence="1" type="ORF">BV25DRAFT_1821040</name>
</gene>
<sequence length="421" mass="45995">MSSPVPPLPSSGNFIASIRDTARSLRQAEHITIPESSIRRLLLSPAFTRTYHRISTTSHGLALPLNFPSPLSELNLLSLLSLLNIASGYRIPLHQQTGRGAWDSIRAFVFGLYLTSSTGDVDDLLSAKGMMNIGDSKIAELLGVSLHTERPHETISGVTVGEVGGPGWELTQLLKRLMNETGAMLLNGGYKDLGGFVVEALQEGDKVARQKGEEAAAEVVLERLVRAIPGFQDMAEVNGQPIYCFKKALFLINGVNIRFGSKSPPPFPVPRTSHIPVFTDNVLPSILIHLGVINLSTASSSLSSLFPNAGSEESLASLLAEATEPPATGDKRTPRPKRIPHDGPVLTTDQAYILRAAAIDACELIVEYAHSMDAAELRELGLEWIKEITLPDLDTWIWAVAKDREDYRKLERFVLRDTVFF</sequence>
<accession>A0ACB8TBG3</accession>